<comment type="caution">
    <text evidence="1">The sequence shown here is derived from an EMBL/GenBank/DDBJ whole genome shotgun (WGS) entry which is preliminary data.</text>
</comment>
<sequence>MDYARQLAVRIGTDCHALERVRAVAGSEEHLLAG</sequence>
<protein>
    <submittedName>
        <fullName evidence="1">Uncharacterized protein</fullName>
    </submittedName>
</protein>
<keyword evidence="2" id="KW-1185">Reference proteome</keyword>
<name>A0ABM9VL68_9HYPH</name>
<gene>
    <name evidence="1" type="ORF">AGR13a_Lc30072</name>
</gene>
<reference evidence="1 2" key="1">
    <citation type="submission" date="2016-01" db="EMBL/GenBank/DDBJ databases">
        <authorList>
            <person name="Regsiter A."/>
            <person name="william w."/>
        </authorList>
    </citation>
    <scope>NUCLEOTIDE SEQUENCE [LARGE SCALE GENOMIC DNA]</scope>
    <source>
        <strain evidence="1 2">CFBP 6927</strain>
    </source>
</reference>
<dbReference type="EMBL" id="FBWH01000042">
    <property type="protein sequence ID" value="CUX58024.1"/>
    <property type="molecule type" value="Genomic_DNA"/>
</dbReference>
<evidence type="ECO:0000313" key="1">
    <source>
        <dbReference type="EMBL" id="CUX58024.1"/>
    </source>
</evidence>
<evidence type="ECO:0000313" key="2">
    <source>
        <dbReference type="Proteomes" id="UP000191812"/>
    </source>
</evidence>
<proteinExistence type="predicted"/>
<organism evidence="1 2">
    <name type="scientific">Agrobacterium genomosp. 13 str. CFBP 6927</name>
    <dbReference type="NCBI Taxonomy" id="1183428"/>
    <lineage>
        <taxon>Bacteria</taxon>
        <taxon>Pseudomonadati</taxon>
        <taxon>Pseudomonadota</taxon>
        <taxon>Alphaproteobacteria</taxon>
        <taxon>Hyphomicrobiales</taxon>
        <taxon>Rhizobiaceae</taxon>
        <taxon>Rhizobium/Agrobacterium group</taxon>
        <taxon>Agrobacterium</taxon>
        <taxon>Agrobacterium tumefaciens complex</taxon>
    </lineage>
</organism>
<dbReference type="Proteomes" id="UP000191812">
    <property type="component" value="Unassembled WGS sequence"/>
</dbReference>
<accession>A0ABM9VL68</accession>